<dbReference type="EMBL" id="OX597817">
    <property type="protein sequence ID" value="CAI9721738.1"/>
    <property type="molecule type" value="Genomic_DNA"/>
</dbReference>
<evidence type="ECO:0000313" key="2">
    <source>
        <dbReference type="Proteomes" id="UP001162480"/>
    </source>
</evidence>
<dbReference type="Proteomes" id="UP001162480">
    <property type="component" value="Chromosome 4"/>
</dbReference>
<sequence length="71" mass="8142">MKILAGVTIRIRKTTCCIFSRLGEYAASSGRYCVYVIQRCPKISDKDIFKETIESMKPVISNSHEIMILRK</sequence>
<proteinExistence type="predicted"/>
<organism evidence="1 2">
    <name type="scientific">Octopus vulgaris</name>
    <name type="common">Common octopus</name>
    <dbReference type="NCBI Taxonomy" id="6645"/>
    <lineage>
        <taxon>Eukaryota</taxon>
        <taxon>Metazoa</taxon>
        <taxon>Spiralia</taxon>
        <taxon>Lophotrochozoa</taxon>
        <taxon>Mollusca</taxon>
        <taxon>Cephalopoda</taxon>
        <taxon>Coleoidea</taxon>
        <taxon>Octopodiformes</taxon>
        <taxon>Octopoda</taxon>
        <taxon>Incirrata</taxon>
        <taxon>Octopodidae</taxon>
        <taxon>Octopus</taxon>
    </lineage>
</organism>
<reference evidence="1" key="1">
    <citation type="submission" date="2023-08" db="EMBL/GenBank/DDBJ databases">
        <authorList>
            <person name="Alioto T."/>
            <person name="Alioto T."/>
            <person name="Gomez Garrido J."/>
        </authorList>
    </citation>
    <scope>NUCLEOTIDE SEQUENCE</scope>
</reference>
<protein>
    <submittedName>
        <fullName evidence="1">Uncharacterized protein</fullName>
    </submittedName>
</protein>
<gene>
    <name evidence="1" type="ORF">OCTVUL_1B020012</name>
</gene>
<evidence type="ECO:0000313" key="1">
    <source>
        <dbReference type="EMBL" id="CAI9721738.1"/>
    </source>
</evidence>
<dbReference type="AlphaFoldDB" id="A0AA36AU73"/>
<name>A0AA36AU73_OCTVU</name>
<accession>A0AA36AU73</accession>
<keyword evidence="2" id="KW-1185">Reference proteome</keyword>